<evidence type="ECO:0000313" key="2">
    <source>
        <dbReference type="EMBL" id="MCR2832995.1"/>
    </source>
</evidence>
<evidence type="ECO:0000256" key="1">
    <source>
        <dbReference type="SAM" id="MobiDB-lite"/>
    </source>
</evidence>
<evidence type="ECO:0000313" key="3">
    <source>
        <dbReference type="Proteomes" id="UP001206067"/>
    </source>
</evidence>
<comment type="caution">
    <text evidence="2">The sequence shown here is derived from an EMBL/GenBank/DDBJ whole genome shotgun (WGS) entry which is preliminary data.</text>
</comment>
<feature type="compositionally biased region" description="Basic and acidic residues" evidence="1">
    <location>
        <begin position="112"/>
        <end position="125"/>
    </location>
</feature>
<keyword evidence="3" id="KW-1185">Reference proteome</keyword>
<name>A0ABT1XQT9_9SPHN</name>
<protein>
    <recommendedName>
        <fullName evidence="4">DUF4235 domain-containing protein</fullName>
    </recommendedName>
</protein>
<proteinExistence type="predicted"/>
<feature type="region of interest" description="Disordered" evidence="1">
    <location>
        <begin position="106"/>
        <end position="125"/>
    </location>
</feature>
<organism evidence="2 3">
    <name type="scientific">Parerythrobacter lacustris</name>
    <dbReference type="NCBI Taxonomy" id="2969984"/>
    <lineage>
        <taxon>Bacteria</taxon>
        <taxon>Pseudomonadati</taxon>
        <taxon>Pseudomonadota</taxon>
        <taxon>Alphaproteobacteria</taxon>
        <taxon>Sphingomonadales</taxon>
        <taxon>Erythrobacteraceae</taxon>
        <taxon>Parerythrobacter</taxon>
    </lineage>
</organism>
<evidence type="ECO:0008006" key="4">
    <source>
        <dbReference type="Google" id="ProtNLM"/>
    </source>
</evidence>
<dbReference type="RefSeq" id="WP_257594765.1">
    <property type="nucleotide sequence ID" value="NZ_JANKHH010000003.1"/>
</dbReference>
<sequence>MAKRRRTKTVDQGQDVPGLSENPATNLLLAEIAMRAGSTVMRRVLERGLLKGRYGRDTAKDIIGNRSLKRTLATTVVSRFATRSVPGALLVGTGLAAKLLFDRSQKRRKAKREGDAKLLDQATKE</sequence>
<dbReference type="EMBL" id="JANKHH010000003">
    <property type="protein sequence ID" value="MCR2832995.1"/>
    <property type="molecule type" value="Genomic_DNA"/>
</dbReference>
<accession>A0ABT1XQT9</accession>
<reference evidence="2 3" key="1">
    <citation type="submission" date="2022-08" db="EMBL/GenBank/DDBJ databases">
        <title>Polyphasic taxonomy analysis of Qipengyuania sp.RS5-5.</title>
        <authorList>
            <person name="Xamxidin M."/>
            <person name="Wu M."/>
        </authorList>
    </citation>
    <scope>NUCLEOTIDE SEQUENCE [LARGE SCALE GENOMIC DNA]</scope>
    <source>
        <strain evidence="2 3">RS5-5</strain>
    </source>
</reference>
<gene>
    <name evidence="2" type="ORF">NSO95_03480</name>
</gene>
<dbReference type="Proteomes" id="UP001206067">
    <property type="component" value="Unassembled WGS sequence"/>
</dbReference>